<keyword evidence="8" id="KW-1185">Reference proteome</keyword>
<dbReference type="PROSITE" id="PS51007">
    <property type="entry name" value="CYTC"/>
    <property type="match status" value="1"/>
</dbReference>
<dbReference type="PANTHER" id="PTHR35008:SF4">
    <property type="entry name" value="BLL4482 PROTEIN"/>
    <property type="match status" value="1"/>
</dbReference>
<feature type="chain" id="PRO_5045881082" evidence="5">
    <location>
        <begin position="22"/>
        <end position="103"/>
    </location>
</feature>
<keyword evidence="2 4" id="KW-0479">Metal-binding</keyword>
<dbReference type="Pfam" id="PF13442">
    <property type="entry name" value="Cytochrome_CBB3"/>
    <property type="match status" value="1"/>
</dbReference>
<sequence>MTRRAALAGALSLACAVTAQAADPSNGGAIYQRLCAQCHGMRGQPVLPVAPDFSSPTALMKADPALLAVIRDGRGAMPAYQGQLREREMLDLVAHLRTLRGRR</sequence>
<dbReference type="RefSeq" id="WP_305747688.1">
    <property type="nucleotide sequence ID" value="NZ_JAUZEE010000001.1"/>
</dbReference>
<dbReference type="PROSITE" id="PS51257">
    <property type="entry name" value="PROKAR_LIPOPROTEIN"/>
    <property type="match status" value="1"/>
</dbReference>
<keyword evidence="5" id="KW-0732">Signal</keyword>
<proteinExistence type="predicted"/>
<reference evidence="7 8" key="1">
    <citation type="submission" date="2023-08" db="EMBL/GenBank/DDBJ databases">
        <authorList>
            <person name="Roldan D.M."/>
            <person name="Menes R.J."/>
        </authorList>
    </citation>
    <scope>NUCLEOTIDE SEQUENCE [LARGE SCALE GENOMIC DNA]</scope>
    <source>
        <strain evidence="7 8">CCM 2812</strain>
    </source>
</reference>
<dbReference type="InterPro" id="IPR036909">
    <property type="entry name" value="Cyt_c-like_dom_sf"/>
</dbReference>
<keyword evidence="3 4" id="KW-0408">Iron</keyword>
<dbReference type="Proteomes" id="UP001235760">
    <property type="component" value="Unassembled WGS sequence"/>
</dbReference>
<evidence type="ECO:0000256" key="1">
    <source>
        <dbReference type="ARBA" id="ARBA00022617"/>
    </source>
</evidence>
<evidence type="ECO:0000259" key="6">
    <source>
        <dbReference type="PROSITE" id="PS51007"/>
    </source>
</evidence>
<feature type="domain" description="Cytochrome c" evidence="6">
    <location>
        <begin position="22"/>
        <end position="100"/>
    </location>
</feature>
<evidence type="ECO:0000256" key="3">
    <source>
        <dbReference type="ARBA" id="ARBA00023004"/>
    </source>
</evidence>
<dbReference type="InterPro" id="IPR009056">
    <property type="entry name" value="Cyt_c-like_dom"/>
</dbReference>
<evidence type="ECO:0000256" key="4">
    <source>
        <dbReference type="PROSITE-ProRule" id="PRU00433"/>
    </source>
</evidence>
<organism evidence="7 8">
    <name type="scientific">Leptothrix discophora</name>
    <dbReference type="NCBI Taxonomy" id="89"/>
    <lineage>
        <taxon>Bacteria</taxon>
        <taxon>Pseudomonadati</taxon>
        <taxon>Pseudomonadota</taxon>
        <taxon>Betaproteobacteria</taxon>
        <taxon>Burkholderiales</taxon>
        <taxon>Sphaerotilaceae</taxon>
        <taxon>Leptothrix</taxon>
    </lineage>
</organism>
<evidence type="ECO:0000313" key="7">
    <source>
        <dbReference type="EMBL" id="MDP4299119.1"/>
    </source>
</evidence>
<dbReference type="Gene3D" id="1.10.760.10">
    <property type="entry name" value="Cytochrome c-like domain"/>
    <property type="match status" value="1"/>
</dbReference>
<gene>
    <name evidence="7" type="ORF">Q8X39_00590</name>
</gene>
<dbReference type="EMBL" id="JAUZEE010000001">
    <property type="protein sequence ID" value="MDP4299119.1"/>
    <property type="molecule type" value="Genomic_DNA"/>
</dbReference>
<evidence type="ECO:0000313" key="8">
    <source>
        <dbReference type="Proteomes" id="UP001235760"/>
    </source>
</evidence>
<dbReference type="InterPro" id="IPR051459">
    <property type="entry name" value="Cytochrome_c-type_DH"/>
</dbReference>
<comment type="caution">
    <text evidence="7">The sequence shown here is derived from an EMBL/GenBank/DDBJ whole genome shotgun (WGS) entry which is preliminary data.</text>
</comment>
<keyword evidence="1 4" id="KW-0349">Heme</keyword>
<evidence type="ECO:0000256" key="2">
    <source>
        <dbReference type="ARBA" id="ARBA00022723"/>
    </source>
</evidence>
<accession>A0ABT9FY07</accession>
<name>A0ABT9FY07_LEPDI</name>
<evidence type="ECO:0000256" key="5">
    <source>
        <dbReference type="SAM" id="SignalP"/>
    </source>
</evidence>
<protein>
    <submittedName>
        <fullName evidence="7">Cytochrome c</fullName>
    </submittedName>
</protein>
<dbReference type="PANTHER" id="PTHR35008">
    <property type="entry name" value="BLL4482 PROTEIN-RELATED"/>
    <property type="match status" value="1"/>
</dbReference>
<dbReference type="SUPFAM" id="SSF46626">
    <property type="entry name" value="Cytochrome c"/>
    <property type="match status" value="1"/>
</dbReference>
<feature type="signal peptide" evidence="5">
    <location>
        <begin position="1"/>
        <end position="21"/>
    </location>
</feature>